<keyword evidence="4" id="KW-1185">Reference proteome</keyword>
<dbReference type="Proteomes" id="UP001606302">
    <property type="component" value="Unassembled WGS sequence"/>
</dbReference>
<organism evidence="3 4">
    <name type="scientific">Pelomonas lactea</name>
    <dbReference type="NCBI Taxonomy" id="3299030"/>
    <lineage>
        <taxon>Bacteria</taxon>
        <taxon>Pseudomonadati</taxon>
        <taxon>Pseudomonadota</taxon>
        <taxon>Betaproteobacteria</taxon>
        <taxon>Burkholderiales</taxon>
        <taxon>Sphaerotilaceae</taxon>
        <taxon>Roseateles</taxon>
    </lineage>
</organism>
<comment type="similarity">
    <text evidence="1 2">Belongs to the OprB family.</text>
</comment>
<reference evidence="3 4" key="1">
    <citation type="submission" date="2024-08" db="EMBL/GenBank/DDBJ databases">
        <authorList>
            <person name="Lu H."/>
        </authorList>
    </citation>
    <scope>NUCLEOTIDE SEQUENCE [LARGE SCALE GENOMIC DNA]</scope>
    <source>
        <strain evidence="3 4">DXS20W</strain>
    </source>
</reference>
<dbReference type="RefSeq" id="WP_394513312.1">
    <property type="nucleotide sequence ID" value="NZ_JBIGHX010000008.1"/>
</dbReference>
<dbReference type="InterPro" id="IPR038673">
    <property type="entry name" value="OprB_sf"/>
</dbReference>
<evidence type="ECO:0000313" key="4">
    <source>
        <dbReference type="Proteomes" id="UP001606302"/>
    </source>
</evidence>
<gene>
    <name evidence="3" type="ORF">ACG04Q_20910</name>
</gene>
<comment type="caution">
    <text evidence="3">The sequence shown here is derived from an EMBL/GenBank/DDBJ whole genome shotgun (WGS) entry which is preliminary data.</text>
</comment>
<sequence>MNKNLPTCLTLLGFALSSFAQDQEAWNAHFQSTYIWQKKPSLSSPYAGPNSLLAQAEKSYSFTATAAFGVRLSRLTEAYFDPEVAQGVPISGLVGLAGFSNGELAKTSGAKPKLYRARLFVRHTVDLGGEQQPIESAAHQLSGKAASERLVLSAGALSVLDIFDANSYAHDPRMQFMNWALMTHAAYDYPADSRGYTYGVAAEYIAEGWALRAGRFAVPKEPNQLQLDSRLFRHYGDQVELSKDYAVAGQTGTVRLLGFRMKAVMARYDDALSATSGTPTLDAVRQQDQAKWGVGIGVEHKLAENIGVFIRAFKADGRTETYAFTEADRSTSAGLQVGGSAWGRAQDVLGIGIAQSSLSTGHTQFLARGGQTFFLGDGKLSYRPERDFEAYYRAELLRGLFLTGDLQRIRNPGYNADRGPASFYALRLHWEN</sequence>
<evidence type="ECO:0000313" key="3">
    <source>
        <dbReference type="EMBL" id="MFG6464046.1"/>
    </source>
</evidence>
<dbReference type="InterPro" id="IPR007049">
    <property type="entry name" value="Carb-sel_porin_OprB"/>
</dbReference>
<dbReference type="Gene3D" id="2.40.160.180">
    <property type="entry name" value="Carbohydrate-selective porin OprB"/>
    <property type="match status" value="1"/>
</dbReference>
<evidence type="ECO:0000256" key="2">
    <source>
        <dbReference type="RuleBase" id="RU363072"/>
    </source>
</evidence>
<feature type="signal peptide" evidence="2">
    <location>
        <begin position="1"/>
        <end position="20"/>
    </location>
</feature>
<keyword evidence="2" id="KW-0732">Signal</keyword>
<protein>
    <submittedName>
        <fullName evidence="3">Carbohydrate porin</fullName>
    </submittedName>
</protein>
<name>A0ABW7GPZ6_9BURK</name>
<accession>A0ABW7GPZ6</accession>
<evidence type="ECO:0000256" key="1">
    <source>
        <dbReference type="ARBA" id="ARBA00008769"/>
    </source>
</evidence>
<dbReference type="EMBL" id="JBIGHX010000008">
    <property type="protein sequence ID" value="MFG6464046.1"/>
    <property type="molecule type" value="Genomic_DNA"/>
</dbReference>
<proteinExistence type="inferred from homology"/>
<dbReference type="Pfam" id="PF04966">
    <property type="entry name" value="OprB"/>
    <property type="match status" value="1"/>
</dbReference>
<feature type="chain" id="PRO_5044989848" evidence="2">
    <location>
        <begin position="21"/>
        <end position="432"/>
    </location>
</feature>